<feature type="non-terminal residue" evidence="3">
    <location>
        <position position="573"/>
    </location>
</feature>
<accession>A0AAD4C2C0</accession>
<dbReference type="Proteomes" id="UP001194468">
    <property type="component" value="Unassembled WGS sequence"/>
</dbReference>
<reference evidence="3" key="2">
    <citation type="journal article" date="2020" name="Nat. Commun.">
        <title>Large-scale genome sequencing of mycorrhizal fungi provides insights into the early evolution of symbiotic traits.</title>
        <authorList>
            <person name="Miyauchi S."/>
            <person name="Kiss E."/>
            <person name="Kuo A."/>
            <person name="Drula E."/>
            <person name="Kohler A."/>
            <person name="Sanchez-Garcia M."/>
            <person name="Morin E."/>
            <person name="Andreopoulos B."/>
            <person name="Barry K.W."/>
            <person name="Bonito G."/>
            <person name="Buee M."/>
            <person name="Carver A."/>
            <person name="Chen C."/>
            <person name="Cichocki N."/>
            <person name="Clum A."/>
            <person name="Culley D."/>
            <person name="Crous P.W."/>
            <person name="Fauchery L."/>
            <person name="Girlanda M."/>
            <person name="Hayes R.D."/>
            <person name="Keri Z."/>
            <person name="LaButti K."/>
            <person name="Lipzen A."/>
            <person name="Lombard V."/>
            <person name="Magnuson J."/>
            <person name="Maillard F."/>
            <person name="Murat C."/>
            <person name="Nolan M."/>
            <person name="Ohm R.A."/>
            <person name="Pangilinan J."/>
            <person name="Pereira M.F."/>
            <person name="Perotto S."/>
            <person name="Peter M."/>
            <person name="Pfister S."/>
            <person name="Riley R."/>
            <person name="Sitrit Y."/>
            <person name="Stielow J.B."/>
            <person name="Szollosi G."/>
            <person name="Zifcakova L."/>
            <person name="Stursova M."/>
            <person name="Spatafora J.W."/>
            <person name="Tedersoo L."/>
            <person name="Vaario L.M."/>
            <person name="Yamada A."/>
            <person name="Yan M."/>
            <person name="Wang P."/>
            <person name="Xu J."/>
            <person name="Bruns T."/>
            <person name="Baldrian P."/>
            <person name="Vilgalys R."/>
            <person name="Dunand C."/>
            <person name="Henrissat B."/>
            <person name="Grigoriev I.V."/>
            <person name="Hibbett D."/>
            <person name="Nagy L.G."/>
            <person name="Martin F.M."/>
        </authorList>
    </citation>
    <scope>NUCLEOTIDE SEQUENCE</scope>
    <source>
        <strain evidence="3">BED1</strain>
    </source>
</reference>
<dbReference type="Pfam" id="PF20231">
    <property type="entry name" value="DUF6589"/>
    <property type="match status" value="1"/>
</dbReference>
<comment type="caution">
    <text evidence="3">The sequence shown here is derived from an EMBL/GenBank/DDBJ whole genome shotgun (WGS) entry which is preliminary data.</text>
</comment>
<organism evidence="3 4">
    <name type="scientific">Boletus edulis BED1</name>
    <dbReference type="NCBI Taxonomy" id="1328754"/>
    <lineage>
        <taxon>Eukaryota</taxon>
        <taxon>Fungi</taxon>
        <taxon>Dikarya</taxon>
        <taxon>Basidiomycota</taxon>
        <taxon>Agaricomycotina</taxon>
        <taxon>Agaricomycetes</taxon>
        <taxon>Agaricomycetidae</taxon>
        <taxon>Boletales</taxon>
        <taxon>Boletineae</taxon>
        <taxon>Boletaceae</taxon>
        <taxon>Boletoideae</taxon>
        <taxon>Boletus</taxon>
    </lineage>
</organism>
<proteinExistence type="predicted"/>
<evidence type="ECO:0000256" key="1">
    <source>
        <dbReference type="SAM" id="MobiDB-lite"/>
    </source>
</evidence>
<reference evidence="3" key="1">
    <citation type="submission" date="2019-10" db="EMBL/GenBank/DDBJ databases">
        <authorList>
            <consortium name="DOE Joint Genome Institute"/>
            <person name="Kuo A."/>
            <person name="Miyauchi S."/>
            <person name="Kiss E."/>
            <person name="Drula E."/>
            <person name="Kohler A."/>
            <person name="Sanchez-Garcia M."/>
            <person name="Andreopoulos B."/>
            <person name="Barry K.W."/>
            <person name="Bonito G."/>
            <person name="Buee M."/>
            <person name="Carver A."/>
            <person name="Chen C."/>
            <person name="Cichocki N."/>
            <person name="Clum A."/>
            <person name="Culley D."/>
            <person name="Crous P.W."/>
            <person name="Fauchery L."/>
            <person name="Girlanda M."/>
            <person name="Hayes R."/>
            <person name="Keri Z."/>
            <person name="LaButti K."/>
            <person name="Lipzen A."/>
            <person name="Lombard V."/>
            <person name="Magnuson J."/>
            <person name="Maillard F."/>
            <person name="Morin E."/>
            <person name="Murat C."/>
            <person name="Nolan M."/>
            <person name="Ohm R."/>
            <person name="Pangilinan J."/>
            <person name="Pereira M."/>
            <person name="Perotto S."/>
            <person name="Peter M."/>
            <person name="Riley R."/>
            <person name="Sitrit Y."/>
            <person name="Stielow B."/>
            <person name="Szollosi G."/>
            <person name="Zifcakova L."/>
            <person name="Stursova M."/>
            <person name="Spatafora J.W."/>
            <person name="Tedersoo L."/>
            <person name="Vaario L.-M."/>
            <person name="Yamada A."/>
            <person name="Yan M."/>
            <person name="Wang P."/>
            <person name="Xu J."/>
            <person name="Bruns T."/>
            <person name="Baldrian P."/>
            <person name="Vilgalys R."/>
            <person name="Henrissat B."/>
            <person name="Grigoriev I.V."/>
            <person name="Hibbett D."/>
            <person name="Nagy L.G."/>
            <person name="Martin F.M."/>
        </authorList>
    </citation>
    <scope>NUCLEOTIDE SEQUENCE</scope>
    <source>
        <strain evidence="3">BED1</strain>
    </source>
</reference>
<evidence type="ECO:0000313" key="4">
    <source>
        <dbReference type="Proteomes" id="UP001194468"/>
    </source>
</evidence>
<sequence>FDFDEEVDPFSAPHIPPHAMFDTDSESDTDNNQTQTPLRPVQIQSTQRLREALTGGVADKVLAVLSCMDRVGLNLPLFLDFLSWGDRECIVNAKIRYERTALMVSKELPDILERWRSPPRVSGGRNIRSKGARPAMEGFAFSCITEIIDKELEGIGELAMCPSDEVSDSGLTRFLIEDMVLKLSSPALGSTPRLWALLQKVSRTKEQARKHTKKSSDLTILSVIFQLMYARSHHHNRWPKFLTTFLRAQGISAKSLDLLHSFGLTMSHKWSMRAFTTISANALEKVRQQVHSMPFVISHDNVNIPFRTFSQRLDKQRHFDSGTAATVYFQPNQLSSSCAVGEIDLQPEDERDEIFRQAILWNRDAMRYVDLNEAIRKGDVGIMEETLPYLLFRFAGGKNSKYTIEVLELLQCLHREWPADVKDFVKHRGWLMNLTGRHNGFYPIDRGQEHNIRDIKVTHQVQGPNASWDLMKRISPAIPTLVRVRKHMERQIQTLRRGSFHTDPAKTKDIERLEGVYRTSEIHVQQDGRRARAKADRVDDIVSLGAAHLFSRKTMQHWWEHRDFARSTLELWE</sequence>
<feature type="domain" description="DUF6589" evidence="2">
    <location>
        <begin position="333"/>
        <end position="501"/>
    </location>
</feature>
<dbReference type="InterPro" id="IPR046496">
    <property type="entry name" value="DUF6589"/>
</dbReference>
<name>A0AAD4C2C0_BOLED</name>
<keyword evidence="4" id="KW-1185">Reference proteome</keyword>
<feature type="non-terminal residue" evidence="3">
    <location>
        <position position="1"/>
    </location>
</feature>
<feature type="region of interest" description="Disordered" evidence="1">
    <location>
        <begin position="1"/>
        <end position="36"/>
    </location>
</feature>
<evidence type="ECO:0000313" key="3">
    <source>
        <dbReference type="EMBL" id="KAF8446411.1"/>
    </source>
</evidence>
<gene>
    <name evidence="3" type="ORF">L210DRAFT_3337420</name>
</gene>
<protein>
    <recommendedName>
        <fullName evidence="2">DUF6589 domain-containing protein</fullName>
    </recommendedName>
</protein>
<evidence type="ECO:0000259" key="2">
    <source>
        <dbReference type="Pfam" id="PF20231"/>
    </source>
</evidence>
<dbReference type="AlphaFoldDB" id="A0AAD4C2C0"/>
<dbReference type="EMBL" id="WHUW01000005">
    <property type="protein sequence ID" value="KAF8446411.1"/>
    <property type="molecule type" value="Genomic_DNA"/>
</dbReference>